<dbReference type="InterPro" id="IPR029063">
    <property type="entry name" value="SAM-dependent_MTases_sf"/>
</dbReference>
<evidence type="ECO:0000256" key="1">
    <source>
        <dbReference type="ARBA" id="ARBA00008361"/>
    </source>
</evidence>
<evidence type="ECO:0000256" key="2">
    <source>
        <dbReference type="ARBA" id="ARBA00022603"/>
    </source>
</evidence>
<dbReference type="RefSeq" id="WP_285631397.1">
    <property type="nucleotide sequence ID" value="NZ_BSTJ01000012.1"/>
</dbReference>
<dbReference type="PANTHER" id="PTHR44942:SF4">
    <property type="entry name" value="METHYLTRANSFERASE TYPE 11 DOMAIN-CONTAINING PROTEIN"/>
    <property type="match status" value="1"/>
</dbReference>
<protein>
    <submittedName>
        <fullName evidence="5">Methyltransferase</fullName>
    </submittedName>
</protein>
<dbReference type="InterPro" id="IPR013216">
    <property type="entry name" value="Methyltransf_11"/>
</dbReference>
<organism evidence="5 6">
    <name type="scientific">Actinoallomurus iriomotensis</name>
    <dbReference type="NCBI Taxonomy" id="478107"/>
    <lineage>
        <taxon>Bacteria</taxon>
        <taxon>Bacillati</taxon>
        <taxon>Actinomycetota</taxon>
        <taxon>Actinomycetes</taxon>
        <taxon>Streptosporangiales</taxon>
        <taxon>Thermomonosporaceae</taxon>
        <taxon>Actinoallomurus</taxon>
    </lineage>
</organism>
<dbReference type="GO" id="GO:0008757">
    <property type="term" value="F:S-adenosylmethionine-dependent methyltransferase activity"/>
    <property type="evidence" value="ECO:0007669"/>
    <property type="project" value="InterPro"/>
</dbReference>
<reference evidence="5" key="1">
    <citation type="submission" date="2023-03" db="EMBL/GenBank/DDBJ databases">
        <title>Actinoallomurus iriomotensis NBRC 103681.</title>
        <authorList>
            <person name="Ichikawa N."/>
            <person name="Sato H."/>
            <person name="Tonouchi N."/>
        </authorList>
    </citation>
    <scope>NUCLEOTIDE SEQUENCE</scope>
    <source>
        <strain evidence="5">NBRC 103681</strain>
    </source>
</reference>
<name>A0A9W6RQA5_9ACTN</name>
<keyword evidence="3" id="KW-0808">Transferase</keyword>
<evidence type="ECO:0000313" key="5">
    <source>
        <dbReference type="EMBL" id="GLY79634.1"/>
    </source>
</evidence>
<dbReference type="PANTHER" id="PTHR44942">
    <property type="entry name" value="METHYLTRANSF_11 DOMAIN-CONTAINING PROTEIN"/>
    <property type="match status" value="1"/>
</dbReference>
<dbReference type="Gene3D" id="3.40.50.150">
    <property type="entry name" value="Vaccinia Virus protein VP39"/>
    <property type="match status" value="1"/>
</dbReference>
<dbReference type="AlphaFoldDB" id="A0A9W6RQA5"/>
<comment type="caution">
    <text evidence="5">The sequence shown here is derived from an EMBL/GenBank/DDBJ whole genome shotgun (WGS) entry which is preliminary data.</text>
</comment>
<dbReference type="GO" id="GO:0032259">
    <property type="term" value="P:methylation"/>
    <property type="evidence" value="ECO:0007669"/>
    <property type="project" value="UniProtKB-KW"/>
</dbReference>
<dbReference type="EMBL" id="BSTJ01000012">
    <property type="protein sequence ID" value="GLY79634.1"/>
    <property type="molecule type" value="Genomic_DNA"/>
</dbReference>
<dbReference type="SUPFAM" id="SSF53335">
    <property type="entry name" value="S-adenosyl-L-methionine-dependent methyltransferases"/>
    <property type="match status" value="1"/>
</dbReference>
<feature type="domain" description="Methyltransferase type 11" evidence="4">
    <location>
        <begin position="45"/>
        <end position="135"/>
    </location>
</feature>
<dbReference type="Pfam" id="PF08241">
    <property type="entry name" value="Methyltransf_11"/>
    <property type="match status" value="1"/>
</dbReference>
<comment type="similarity">
    <text evidence="1">Belongs to the methyltransferase superfamily.</text>
</comment>
<keyword evidence="2 5" id="KW-0489">Methyltransferase</keyword>
<evidence type="ECO:0000256" key="3">
    <source>
        <dbReference type="ARBA" id="ARBA00022679"/>
    </source>
</evidence>
<accession>A0A9W6RQA5</accession>
<evidence type="ECO:0000313" key="6">
    <source>
        <dbReference type="Proteomes" id="UP001165135"/>
    </source>
</evidence>
<sequence>MTTDSRVKWDYTKLAATYTQRPPYAPKAIDRIVATCGKTAPRVADIGAGNAHLTVDLLSRGCLVDAVEPNEAMREIGMDRTAGGTVTWHVGIGEDTGLETGAYDLVTFGSSFATTDRPAALRETARILRRPGWFTCIWNHRDLQDPLQAEVEALIRAKIPDYGYGTRREDQAPVIEESGLFETPTVLREPIMHRVPVSDWLAAWRSHGILERQAGAQFESILADIDRHVLALGVDELEIPYVTVGWIAAVREGRS</sequence>
<dbReference type="Proteomes" id="UP001165135">
    <property type="component" value="Unassembled WGS sequence"/>
</dbReference>
<evidence type="ECO:0000259" key="4">
    <source>
        <dbReference type="Pfam" id="PF08241"/>
    </source>
</evidence>
<gene>
    <name evidence="5" type="ORF">Airi01_079010</name>
</gene>
<dbReference type="InterPro" id="IPR051052">
    <property type="entry name" value="Diverse_substrate_MTase"/>
</dbReference>
<proteinExistence type="inferred from homology"/>
<dbReference type="CDD" id="cd02440">
    <property type="entry name" value="AdoMet_MTases"/>
    <property type="match status" value="1"/>
</dbReference>